<evidence type="ECO:0000313" key="4">
    <source>
        <dbReference type="Proteomes" id="UP001523216"/>
    </source>
</evidence>
<keyword evidence="1" id="KW-0472">Membrane</keyword>
<accession>A0ABT0XT36</accession>
<protein>
    <submittedName>
        <fullName evidence="3">Tripartite tricarboxylate transporter TctB family protein</fullName>
    </submittedName>
</protein>
<dbReference type="Proteomes" id="UP001523216">
    <property type="component" value="Unassembled WGS sequence"/>
</dbReference>
<evidence type="ECO:0000313" key="3">
    <source>
        <dbReference type="EMBL" id="MCM4076337.1"/>
    </source>
</evidence>
<sequence length="165" mass="17219">MTDIEEGRPLPETPEVAHREARAAGALGVLMVVAAIVVLLDAARLRDSDDALGPAAAPTLLGILLGLLGGALVFQSRRFLRTPGSPGRRLWRLAALVLVLVAFALLLPIMGWVVSSAGLFTAAALLLGAPHPARVAAYGWTLAVVVFLVFDVLIGLSLPTGPWGF</sequence>
<dbReference type="RefSeq" id="WP_251796245.1">
    <property type="nucleotide sequence ID" value="NZ_JAMQOL010000003.1"/>
</dbReference>
<dbReference type="EMBL" id="JAMQOL010000003">
    <property type="protein sequence ID" value="MCM4076337.1"/>
    <property type="molecule type" value="Genomic_DNA"/>
</dbReference>
<keyword evidence="1" id="KW-0812">Transmembrane</keyword>
<feature type="domain" description="DUF1468" evidence="2">
    <location>
        <begin position="29"/>
        <end position="159"/>
    </location>
</feature>
<feature type="transmembrane region" description="Helical" evidence="1">
    <location>
        <begin position="95"/>
        <end position="125"/>
    </location>
</feature>
<comment type="caution">
    <text evidence="3">The sequence shown here is derived from an EMBL/GenBank/DDBJ whole genome shotgun (WGS) entry which is preliminary data.</text>
</comment>
<keyword evidence="4" id="KW-1185">Reference proteome</keyword>
<proteinExistence type="predicted"/>
<feature type="transmembrane region" description="Helical" evidence="1">
    <location>
        <begin position="137"/>
        <end position="158"/>
    </location>
</feature>
<evidence type="ECO:0000256" key="1">
    <source>
        <dbReference type="SAM" id="Phobius"/>
    </source>
</evidence>
<feature type="transmembrane region" description="Helical" evidence="1">
    <location>
        <begin position="55"/>
        <end position="74"/>
    </location>
</feature>
<dbReference type="InterPro" id="IPR009936">
    <property type="entry name" value="DUF1468"/>
</dbReference>
<reference evidence="3 4" key="1">
    <citation type="submission" date="2022-06" db="EMBL/GenBank/DDBJ databases">
        <title>Actinoplanes abujensis sp. nov., isolated from Nigerian arid soil.</title>
        <authorList>
            <person name="Ding P."/>
        </authorList>
    </citation>
    <scope>NUCLEOTIDE SEQUENCE [LARGE SCALE GENOMIC DNA]</scope>
    <source>
        <strain evidence="4">TRM88002</strain>
    </source>
</reference>
<organism evidence="3 4">
    <name type="scientific">Paractinoplanes hotanensis</name>
    <dbReference type="NCBI Taxonomy" id="2906497"/>
    <lineage>
        <taxon>Bacteria</taxon>
        <taxon>Bacillati</taxon>
        <taxon>Actinomycetota</taxon>
        <taxon>Actinomycetes</taxon>
        <taxon>Micromonosporales</taxon>
        <taxon>Micromonosporaceae</taxon>
        <taxon>Paractinoplanes</taxon>
    </lineage>
</organism>
<gene>
    <name evidence="3" type="ORF">LXN57_02030</name>
</gene>
<keyword evidence="1" id="KW-1133">Transmembrane helix</keyword>
<name>A0ABT0XT36_9ACTN</name>
<dbReference type="Pfam" id="PF07331">
    <property type="entry name" value="TctB"/>
    <property type="match status" value="1"/>
</dbReference>
<feature type="transmembrane region" description="Helical" evidence="1">
    <location>
        <begin position="21"/>
        <end position="43"/>
    </location>
</feature>
<evidence type="ECO:0000259" key="2">
    <source>
        <dbReference type="Pfam" id="PF07331"/>
    </source>
</evidence>